<comment type="caution">
    <text evidence="9">The sequence shown here is derived from an EMBL/GenBank/DDBJ whole genome shotgun (WGS) entry which is preliminary data.</text>
</comment>
<evidence type="ECO:0000256" key="6">
    <source>
        <dbReference type="ARBA" id="ARBA00023136"/>
    </source>
</evidence>
<dbReference type="EMBL" id="JAOTIF010000004">
    <property type="protein sequence ID" value="MCU7549119.1"/>
    <property type="molecule type" value="Genomic_DNA"/>
</dbReference>
<evidence type="ECO:0000256" key="5">
    <source>
        <dbReference type="ARBA" id="ARBA00023065"/>
    </source>
</evidence>
<feature type="transmembrane region" description="Helical" evidence="8">
    <location>
        <begin position="170"/>
        <end position="192"/>
    </location>
</feature>
<dbReference type="Pfam" id="PF00654">
    <property type="entry name" value="Voltage_CLC"/>
    <property type="match status" value="1"/>
</dbReference>
<dbReference type="GO" id="GO:0005886">
    <property type="term" value="C:plasma membrane"/>
    <property type="evidence" value="ECO:0007669"/>
    <property type="project" value="TreeGrafter"/>
</dbReference>
<dbReference type="PRINTS" id="PR00762">
    <property type="entry name" value="CLCHANNEL"/>
</dbReference>
<feature type="transmembrane region" description="Helical" evidence="8">
    <location>
        <begin position="28"/>
        <end position="51"/>
    </location>
</feature>
<accession>A0A9X2XNU3</accession>
<dbReference type="RefSeq" id="WP_279296560.1">
    <property type="nucleotide sequence ID" value="NZ_JAOTIF010000004.1"/>
</dbReference>
<evidence type="ECO:0000313" key="9">
    <source>
        <dbReference type="EMBL" id="MCU7549119.1"/>
    </source>
</evidence>
<evidence type="ECO:0000256" key="8">
    <source>
        <dbReference type="SAM" id="Phobius"/>
    </source>
</evidence>
<keyword evidence="2" id="KW-0813">Transport</keyword>
<keyword evidence="3 8" id="KW-0812">Transmembrane</keyword>
<proteinExistence type="predicted"/>
<keyword evidence="10" id="KW-1185">Reference proteome</keyword>
<dbReference type="Proteomes" id="UP001155483">
    <property type="component" value="Unassembled WGS sequence"/>
</dbReference>
<feature type="transmembrane region" description="Helical" evidence="8">
    <location>
        <begin position="242"/>
        <end position="265"/>
    </location>
</feature>
<feature type="transmembrane region" description="Helical" evidence="8">
    <location>
        <begin position="334"/>
        <end position="360"/>
    </location>
</feature>
<dbReference type="PANTHER" id="PTHR45711">
    <property type="entry name" value="CHLORIDE CHANNEL PROTEIN"/>
    <property type="match status" value="1"/>
</dbReference>
<comment type="subcellular location">
    <subcellularLocation>
        <location evidence="1">Membrane</location>
        <topology evidence="1">Multi-pass membrane protein</topology>
    </subcellularLocation>
</comment>
<evidence type="ECO:0000256" key="2">
    <source>
        <dbReference type="ARBA" id="ARBA00022448"/>
    </source>
</evidence>
<name>A0A9X2XNU3_9BACT</name>
<dbReference type="AlphaFoldDB" id="A0A9X2XNU3"/>
<dbReference type="PANTHER" id="PTHR45711:SF6">
    <property type="entry name" value="CHLORIDE CHANNEL PROTEIN"/>
    <property type="match status" value="1"/>
</dbReference>
<protein>
    <submittedName>
        <fullName evidence="9">Chloride channel protein</fullName>
    </submittedName>
</protein>
<evidence type="ECO:0000256" key="7">
    <source>
        <dbReference type="ARBA" id="ARBA00023214"/>
    </source>
</evidence>
<keyword evidence="5" id="KW-0406">Ion transport</keyword>
<feature type="transmembrane region" description="Helical" evidence="8">
    <location>
        <begin position="277"/>
        <end position="298"/>
    </location>
</feature>
<evidence type="ECO:0000256" key="3">
    <source>
        <dbReference type="ARBA" id="ARBA00022692"/>
    </source>
</evidence>
<sequence length="447" mass="48475">MSNLKKQIKLITGVLATEKFKENFLQAFPLWVASLLTGLIAVGYAGLFGYAEQLLKYLFHAHRWSIFILTPLCFIVAWWIVQKFAPNAKGSGIPQVMAAIELSNPKYNDKIDKLLSFRIIIIKILSSITMVLGGAAIGREGPTIQIAGSVFRLINKWIPESWPKLSRQSYILTGAAAGLAAAFNTPLGGVVFAMEELARIHVRFFRTALFSAVIIAGLTAQGILGPYLYLGYPYVGSLRFTIFFGIGITAILTGIGGSLMAKLILKILKWRSAILMPAKIIGFILLSGIVISLIAFFLNEKVLGSGKELMTTVLFTADKHEDWLTVLLRMVGPAISFGTGAAGGVFAPSLAAGASIGAFISGLFDFFGSNANILILSGMVGFLTGVTRTPFTSAILVLEMTDRHSVIFHLMIAALLSNLAALLIDKHSFYDQLKKQYLLEITGNTKT</sequence>
<evidence type="ECO:0000256" key="4">
    <source>
        <dbReference type="ARBA" id="ARBA00022989"/>
    </source>
</evidence>
<feature type="transmembrane region" description="Helical" evidence="8">
    <location>
        <begin position="204"/>
        <end position="230"/>
    </location>
</feature>
<gene>
    <name evidence="9" type="ORF">OCK74_08330</name>
</gene>
<evidence type="ECO:0000313" key="10">
    <source>
        <dbReference type="Proteomes" id="UP001155483"/>
    </source>
</evidence>
<dbReference type="CDD" id="cd01034">
    <property type="entry name" value="EriC_like"/>
    <property type="match status" value="1"/>
</dbReference>
<dbReference type="GO" id="GO:0005247">
    <property type="term" value="F:voltage-gated chloride channel activity"/>
    <property type="evidence" value="ECO:0007669"/>
    <property type="project" value="TreeGrafter"/>
</dbReference>
<keyword evidence="6 8" id="KW-0472">Membrane</keyword>
<reference evidence="9" key="1">
    <citation type="submission" date="2022-09" db="EMBL/GenBank/DDBJ databases">
        <authorList>
            <person name="Yuan C."/>
            <person name="Ke Z."/>
        </authorList>
    </citation>
    <scope>NUCLEOTIDE SEQUENCE</scope>
    <source>
        <strain evidence="9">LB-8</strain>
    </source>
</reference>
<organism evidence="9 10">
    <name type="scientific">Paraflavisolibacter caeni</name>
    <dbReference type="NCBI Taxonomy" id="2982496"/>
    <lineage>
        <taxon>Bacteria</taxon>
        <taxon>Pseudomonadati</taxon>
        <taxon>Bacteroidota</taxon>
        <taxon>Chitinophagia</taxon>
        <taxon>Chitinophagales</taxon>
        <taxon>Chitinophagaceae</taxon>
        <taxon>Paraflavisolibacter</taxon>
    </lineage>
</organism>
<dbReference type="InterPro" id="IPR001807">
    <property type="entry name" value="ClC"/>
</dbReference>
<keyword evidence="7" id="KW-0868">Chloride</keyword>
<feature type="transmembrane region" description="Helical" evidence="8">
    <location>
        <begin position="406"/>
        <end position="424"/>
    </location>
</feature>
<dbReference type="SUPFAM" id="SSF81340">
    <property type="entry name" value="Clc chloride channel"/>
    <property type="match status" value="1"/>
</dbReference>
<feature type="transmembrane region" description="Helical" evidence="8">
    <location>
        <begin position="367"/>
        <end position="386"/>
    </location>
</feature>
<dbReference type="InterPro" id="IPR014743">
    <property type="entry name" value="Cl-channel_core"/>
</dbReference>
<evidence type="ECO:0000256" key="1">
    <source>
        <dbReference type="ARBA" id="ARBA00004141"/>
    </source>
</evidence>
<feature type="transmembrane region" description="Helical" evidence="8">
    <location>
        <begin position="115"/>
        <end position="137"/>
    </location>
</feature>
<keyword evidence="4 8" id="KW-1133">Transmembrane helix</keyword>
<feature type="transmembrane region" description="Helical" evidence="8">
    <location>
        <begin position="63"/>
        <end position="81"/>
    </location>
</feature>
<reference evidence="9" key="2">
    <citation type="submission" date="2023-04" db="EMBL/GenBank/DDBJ databases">
        <title>Paracnuella aquatica gen. nov., sp. nov., a member of the family Chitinophagaceae isolated from a hot spring.</title>
        <authorList>
            <person name="Wang C."/>
        </authorList>
    </citation>
    <scope>NUCLEOTIDE SEQUENCE</scope>
    <source>
        <strain evidence="9">LB-8</strain>
    </source>
</reference>
<dbReference type="Gene3D" id="1.10.3080.10">
    <property type="entry name" value="Clc chloride channel"/>
    <property type="match status" value="1"/>
</dbReference>